<evidence type="ECO:0000256" key="7">
    <source>
        <dbReference type="ARBA" id="ARBA00023136"/>
    </source>
</evidence>
<dbReference type="RefSeq" id="WP_231121552.1">
    <property type="nucleotide sequence ID" value="NZ_RBWV01000010.1"/>
</dbReference>
<feature type="transmembrane region" description="Helical" evidence="8">
    <location>
        <begin position="54"/>
        <end position="76"/>
    </location>
</feature>
<comment type="subcellular location">
    <subcellularLocation>
        <location evidence="1">Cell membrane</location>
        <topology evidence="1">Multi-pass membrane protein</topology>
    </subcellularLocation>
</comment>
<evidence type="ECO:0000256" key="8">
    <source>
        <dbReference type="SAM" id="Phobius"/>
    </source>
</evidence>
<gene>
    <name evidence="9" type="ORF">CLV35_1312</name>
</gene>
<evidence type="ECO:0000256" key="3">
    <source>
        <dbReference type="ARBA" id="ARBA00022448"/>
    </source>
</evidence>
<dbReference type="InParanoid" id="A0A420XRV5"/>
<feature type="transmembrane region" description="Helical" evidence="8">
    <location>
        <begin position="12"/>
        <end position="34"/>
    </location>
</feature>
<comment type="caution">
    <text evidence="9">The sequence shown here is derived from an EMBL/GenBank/DDBJ whole genome shotgun (WGS) entry which is preliminary data.</text>
</comment>
<evidence type="ECO:0000256" key="1">
    <source>
        <dbReference type="ARBA" id="ARBA00004651"/>
    </source>
</evidence>
<keyword evidence="10" id="KW-1185">Reference proteome</keyword>
<dbReference type="GO" id="GO:1903785">
    <property type="term" value="P:L-valine transmembrane transport"/>
    <property type="evidence" value="ECO:0007669"/>
    <property type="project" value="TreeGrafter"/>
</dbReference>
<feature type="transmembrane region" description="Helical" evidence="8">
    <location>
        <begin position="154"/>
        <end position="171"/>
    </location>
</feature>
<evidence type="ECO:0000256" key="2">
    <source>
        <dbReference type="ARBA" id="ARBA00010735"/>
    </source>
</evidence>
<accession>A0A420XRV5</accession>
<feature type="transmembrane region" description="Helical" evidence="8">
    <location>
        <begin position="183"/>
        <end position="216"/>
    </location>
</feature>
<dbReference type="PANTHER" id="PTHR34979:SF1">
    <property type="entry name" value="INNER MEMBRANE PROTEIN YGAZ"/>
    <property type="match status" value="1"/>
</dbReference>
<keyword evidence="6 8" id="KW-1133">Transmembrane helix</keyword>
<dbReference type="InterPro" id="IPR011606">
    <property type="entry name" value="Brnchd-chn_aa_trnsp_permease"/>
</dbReference>
<keyword evidence="4" id="KW-1003">Cell membrane</keyword>
<evidence type="ECO:0000313" key="9">
    <source>
        <dbReference type="EMBL" id="RKS77618.1"/>
    </source>
</evidence>
<comment type="similarity">
    <text evidence="2">Belongs to the AzlC family.</text>
</comment>
<name>A0A420XRV5_9ACTN</name>
<feature type="transmembrane region" description="Helical" evidence="8">
    <location>
        <begin position="124"/>
        <end position="148"/>
    </location>
</feature>
<keyword evidence="3" id="KW-0813">Transport</keyword>
<keyword evidence="7 8" id="KW-0472">Membrane</keyword>
<dbReference type="Pfam" id="PF03591">
    <property type="entry name" value="AzlC"/>
    <property type="match status" value="1"/>
</dbReference>
<dbReference type="PANTHER" id="PTHR34979">
    <property type="entry name" value="INNER MEMBRANE PROTEIN YGAZ"/>
    <property type="match status" value="1"/>
</dbReference>
<reference evidence="9 10" key="1">
    <citation type="submission" date="2018-10" db="EMBL/GenBank/DDBJ databases">
        <title>Genomic Encyclopedia of Archaeal and Bacterial Type Strains, Phase II (KMG-II): from individual species to whole genera.</title>
        <authorList>
            <person name="Goeker M."/>
        </authorList>
    </citation>
    <scope>NUCLEOTIDE SEQUENCE [LARGE SCALE GENOMIC DNA]</scope>
    <source>
        <strain evidence="9 10">RP-AC37</strain>
    </source>
</reference>
<evidence type="ECO:0000256" key="6">
    <source>
        <dbReference type="ARBA" id="ARBA00022989"/>
    </source>
</evidence>
<evidence type="ECO:0000256" key="5">
    <source>
        <dbReference type="ARBA" id="ARBA00022692"/>
    </source>
</evidence>
<organism evidence="9 10">
    <name type="scientific">Motilibacter peucedani</name>
    <dbReference type="NCBI Taxonomy" id="598650"/>
    <lineage>
        <taxon>Bacteria</taxon>
        <taxon>Bacillati</taxon>
        <taxon>Actinomycetota</taxon>
        <taxon>Actinomycetes</taxon>
        <taxon>Motilibacterales</taxon>
        <taxon>Motilibacteraceae</taxon>
        <taxon>Motilibacter</taxon>
    </lineage>
</organism>
<dbReference type="GO" id="GO:0005886">
    <property type="term" value="C:plasma membrane"/>
    <property type="evidence" value="ECO:0007669"/>
    <property type="project" value="UniProtKB-SubCell"/>
</dbReference>
<evidence type="ECO:0000313" key="10">
    <source>
        <dbReference type="Proteomes" id="UP000281955"/>
    </source>
</evidence>
<proteinExistence type="inferred from homology"/>
<evidence type="ECO:0000256" key="4">
    <source>
        <dbReference type="ARBA" id="ARBA00022475"/>
    </source>
</evidence>
<dbReference type="EMBL" id="RBWV01000010">
    <property type="protein sequence ID" value="RKS77618.1"/>
    <property type="molecule type" value="Genomic_DNA"/>
</dbReference>
<keyword evidence="5 8" id="KW-0812">Transmembrane</keyword>
<protein>
    <submittedName>
        <fullName evidence="9">Putative branched-subunit amino acid permease</fullName>
    </submittedName>
</protein>
<dbReference type="Proteomes" id="UP000281955">
    <property type="component" value="Unassembled WGS sequence"/>
</dbReference>
<sequence>MSSSRRSVALDGLAVGVATGAYGLSFGAVSVAAGLGVAQTAVLSAVMFTGGSQFALVGVLAGGGSALGAAATAVLLGSRNAFYGLRLASLLRLTGVRRLLGAHLVIDESTAMAVAQDDEDSGRLAFWVTGAAVYVFWNLLTVVGALGAQAVSDPRTLGLDAAAPAAFLALLAPRLRTRRNLALALLAGAGALLLTPVTPAGVPILVAGAATVVLGLR</sequence>
<dbReference type="AlphaFoldDB" id="A0A420XRV5"/>